<keyword evidence="2" id="KW-1185">Reference proteome</keyword>
<evidence type="ECO:0000313" key="1">
    <source>
        <dbReference type="EMBL" id="GAA4331849.1"/>
    </source>
</evidence>
<accession>A0ABP8GZ16</accession>
<gene>
    <name evidence="1" type="ORF">GCM10023149_37870</name>
</gene>
<proteinExistence type="predicted"/>
<name>A0ABP8GZ16_9SPHI</name>
<sequence length="137" mass="15613">MSPNEEIAGNYVMVHPELKNDPAGKAAQIGTIRHADLIRNDVYVEFQDGQLGLYAANALLTLKKSEDIFKYLERDGHTLSFIDYNNLHKIALIERFGYPEQVSRALELAKESETVYRKGLVSLEDHLGLKNTIRRLR</sequence>
<comment type="caution">
    <text evidence="1">The sequence shown here is derived from an EMBL/GenBank/DDBJ whole genome shotgun (WGS) entry which is preliminary data.</text>
</comment>
<protein>
    <submittedName>
        <fullName evidence="1">Uncharacterized protein</fullName>
    </submittedName>
</protein>
<dbReference type="EMBL" id="BAABFT010000011">
    <property type="protein sequence ID" value="GAA4331849.1"/>
    <property type="molecule type" value="Genomic_DNA"/>
</dbReference>
<evidence type="ECO:0000313" key="2">
    <source>
        <dbReference type="Proteomes" id="UP001500582"/>
    </source>
</evidence>
<organism evidence="1 2">
    <name type="scientific">Mucilaginibacter gynuensis</name>
    <dbReference type="NCBI Taxonomy" id="1302236"/>
    <lineage>
        <taxon>Bacteria</taxon>
        <taxon>Pseudomonadati</taxon>
        <taxon>Bacteroidota</taxon>
        <taxon>Sphingobacteriia</taxon>
        <taxon>Sphingobacteriales</taxon>
        <taxon>Sphingobacteriaceae</taxon>
        <taxon>Mucilaginibacter</taxon>
    </lineage>
</organism>
<dbReference type="RefSeq" id="WP_345212736.1">
    <property type="nucleotide sequence ID" value="NZ_BAABFT010000011.1"/>
</dbReference>
<reference evidence="2" key="1">
    <citation type="journal article" date="2019" name="Int. J. Syst. Evol. Microbiol.">
        <title>The Global Catalogue of Microorganisms (GCM) 10K type strain sequencing project: providing services to taxonomists for standard genome sequencing and annotation.</title>
        <authorList>
            <consortium name="The Broad Institute Genomics Platform"/>
            <consortium name="The Broad Institute Genome Sequencing Center for Infectious Disease"/>
            <person name="Wu L."/>
            <person name="Ma J."/>
        </authorList>
    </citation>
    <scope>NUCLEOTIDE SEQUENCE [LARGE SCALE GENOMIC DNA]</scope>
    <source>
        <strain evidence="2">JCM 17705</strain>
    </source>
</reference>
<dbReference type="Proteomes" id="UP001500582">
    <property type="component" value="Unassembled WGS sequence"/>
</dbReference>